<dbReference type="Pfam" id="PF07963">
    <property type="entry name" value="N_methyl"/>
    <property type="match status" value="1"/>
</dbReference>
<evidence type="ECO:0000256" key="2">
    <source>
        <dbReference type="ARBA" id="ARBA00023287"/>
    </source>
</evidence>
<dbReference type="EMBL" id="CP034465">
    <property type="protein sequence ID" value="AZP05504.1"/>
    <property type="molecule type" value="Genomic_DNA"/>
</dbReference>
<dbReference type="RefSeq" id="WP_126111971.1">
    <property type="nucleotide sequence ID" value="NZ_CP034465.1"/>
</dbReference>
<dbReference type="GO" id="GO:0030420">
    <property type="term" value="P:establishment of competence for transformation"/>
    <property type="evidence" value="ECO:0007669"/>
    <property type="project" value="UniProtKB-KW"/>
</dbReference>
<evidence type="ECO:0000256" key="1">
    <source>
        <dbReference type="ARBA" id="ARBA00004241"/>
    </source>
</evidence>
<protein>
    <submittedName>
        <fullName evidence="4">Prepilin-type N-terminal cleavage/methylation domain-containing protein</fullName>
    </submittedName>
</protein>
<keyword evidence="2" id="KW-0178">Competence</keyword>
<accession>A0A3S9HDT2</accession>
<proteinExistence type="predicted"/>
<sequence length="154" mass="17863">MLEDNKRLRKNGFTLFESLLVLFILSIVLLLSTPISQFSTDNYSMRLFVDDFLTEIEKAQNYAVIQNKPVKVEMRTINGETSIHFYVESSNPYFKDDVLSVPEGVASDTNQNFWIKSESGYIQPRTIQFSTEKLTTKITVQMGMGRYRVEEIKR</sequence>
<evidence type="ECO:0000313" key="5">
    <source>
        <dbReference type="Proteomes" id="UP000273326"/>
    </source>
</evidence>
<dbReference type="NCBIfam" id="NF040982">
    <property type="entry name" value="ComGD"/>
    <property type="match status" value="1"/>
</dbReference>
<gene>
    <name evidence="4" type="ORF">EJN90_13065</name>
</gene>
<keyword evidence="3" id="KW-1133">Transmembrane helix</keyword>
<organism evidence="4 5">
    <name type="scientific">Jeotgalibaca ciconiae</name>
    <dbReference type="NCBI Taxonomy" id="2496265"/>
    <lineage>
        <taxon>Bacteria</taxon>
        <taxon>Bacillati</taxon>
        <taxon>Bacillota</taxon>
        <taxon>Bacilli</taxon>
        <taxon>Lactobacillales</taxon>
        <taxon>Carnobacteriaceae</taxon>
        <taxon>Jeotgalibaca</taxon>
    </lineage>
</organism>
<dbReference type="AlphaFoldDB" id="A0A3S9HDT2"/>
<dbReference type="KEGG" id="jeh:EJN90_13065"/>
<dbReference type="PIRSF" id="PIRSF021292">
    <property type="entry name" value="Competence_ComGD"/>
    <property type="match status" value="1"/>
</dbReference>
<dbReference type="OrthoDB" id="2166994at2"/>
<comment type="subcellular location">
    <subcellularLocation>
        <location evidence="1">Cell surface</location>
    </subcellularLocation>
</comment>
<dbReference type="NCBIfam" id="TIGR02532">
    <property type="entry name" value="IV_pilin_GFxxxE"/>
    <property type="match status" value="1"/>
</dbReference>
<dbReference type="Proteomes" id="UP000273326">
    <property type="component" value="Chromosome"/>
</dbReference>
<keyword evidence="3" id="KW-0472">Membrane</keyword>
<keyword evidence="5" id="KW-1185">Reference proteome</keyword>
<name>A0A3S9HDT2_9LACT</name>
<feature type="transmembrane region" description="Helical" evidence="3">
    <location>
        <begin position="12"/>
        <end position="31"/>
    </location>
</feature>
<reference evidence="5" key="1">
    <citation type="submission" date="2018-12" db="EMBL/GenBank/DDBJ databases">
        <title>Complete genome sequencing of Jeotgalibaca sp. H21T32.</title>
        <authorList>
            <person name="Bae J.-W."/>
            <person name="Lee S.-Y."/>
        </authorList>
    </citation>
    <scope>NUCLEOTIDE SEQUENCE [LARGE SCALE GENOMIC DNA]</scope>
    <source>
        <strain evidence="5">H21T32</strain>
    </source>
</reference>
<dbReference type="InterPro" id="IPR012902">
    <property type="entry name" value="N_methyl_site"/>
</dbReference>
<dbReference type="GO" id="GO:0009986">
    <property type="term" value="C:cell surface"/>
    <property type="evidence" value="ECO:0007669"/>
    <property type="project" value="UniProtKB-SubCell"/>
</dbReference>
<evidence type="ECO:0000313" key="4">
    <source>
        <dbReference type="EMBL" id="AZP05504.1"/>
    </source>
</evidence>
<keyword evidence="3" id="KW-0812">Transmembrane</keyword>
<dbReference type="InterPro" id="IPR016785">
    <property type="entry name" value="ComGD"/>
</dbReference>
<evidence type="ECO:0000256" key="3">
    <source>
        <dbReference type="SAM" id="Phobius"/>
    </source>
</evidence>